<sequence length="176" mass="19892">MVLLGHPPSLGNRPRRLLGEYKWPQSQSTVDLHVHLRYSSSSCIILRSGLAVIQTHEVKESSLLNHPLGGRSIALHPNSFTYIAKAKPPFSWPVASPEFWLDAFINKSGDVQDIVCYQDRMVLIVLRPLLVIILPVSLAESRIQYNPLQFSHGGFWLLMGFRDLYCLSLVSSRLRS</sequence>
<organism evidence="1 2">
    <name type="scientific">Hydnum rufescens UP504</name>
    <dbReference type="NCBI Taxonomy" id="1448309"/>
    <lineage>
        <taxon>Eukaryota</taxon>
        <taxon>Fungi</taxon>
        <taxon>Dikarya</taxon>
        <taxon>Basidiomycota</taxon>
        <taxon>Agaricomycotina</taxon>
        <taxon>Agaricomycetes</taxon>
        <taxon>Cantharellales</taxon>
        <taxon>Hydnaceae</taxon>
        <taxon>Hydnum</taxon>
    </lineage>
</organism>
<dbReference type="Proteomes" id="UP000886523">
    <property type="component" value="Unassembled WGS sequence"/>
</dbReference>
<protein>
    <submittedName>
        <fullName evidence="1">Uncharacterized protein</fullName>
    </submittedName>
</protein>
<evidence type="ECO:0000313" key="2">
    <source>
        <dbReference type="Proteomes" id="UP000886523"/>
    </source>
</evidence>
<name>A0A9P6AEX8_9AGAM</name>
<comment type="caution">
    <text evidence="1">The sequence shown here is derived from an EMBL/GenBank/DDBJ whole genome shotgun (WGS) entry which is preliminary data.</text>
</comment>
<dbReference type="EMBL" id="MU129237">
    <property type="protein sequence ID" value="KAF9504332.1"/>
    <property type="molecule type" value="Genomic_DNA"/>
</dbReference>
<reference evidence="1" key="1">
    <citation type="journal article" date="2020" name="Nat. Commun.">
        <title>Large-scale genome sequencing of mycorrhizal fungi provides insights into the early evolution of symbiotic traits.</title>
        <authorList>
            <person name="Miyauchi S."/>
            <person name="Kiss E."/>
            <person name="Kuo A."/>
            <person name="Drula E."/>
            <person name="Kohler A."/>
            <person name="Sanchez-Garcia M."/>
            <person name="Morin E."/>
            <person name="Andreopoulos B."/>
            <person name="Barry K.W."/>
            <person name="Bonito G."/>
            <person name="Buee M."/>
            <person name="Carver A."/>
            <person name="Chen C."/>
            <person name="Cichocki N."/>
            <person name="Clum A."/>
            <person name="Culley D."/>
            <person name="Crous P.W."/>
            <person name="Fauchery L."/>
            <person name="Girlanda M."/>
            <person name="Hayes R.D."/>
            <person name="Keri Z."/>
            <person name="LaButti K."/>
            <person name="Lipzen A."/>
            <person name="Lombard V."/>
            <person name="Magnuson J."/>
            <person name="Maillard F."/>
            <person name="Murat C."/>
            <person name="Nolan M."/>
            <person name="Ohm R.A."/>
            <person name="Pangilinan J."/>
            <person name="Pereira M.F."/>
            <person name="Perotto S."/>
            <person name="Peter M."/>
            <person name="Pfister S."/>
            <person name="Riley R."/>
            <person name="Sitrit Y."/>
            <person name="Stielow J.B."/>
            <person name="Szollosi G."/>
            <person name="Zifcakova L."/>
            <person name="Stursova M."/>
            <person name="Spatafora J.W."/>
            <person name="Tedersoo L."/>
            <person name="Vaario L.M."/>
            <person name="Yamada A."/>
            <person name="Yan M."/>
            <person name="Wang P."/>
            <person name="Xu J."/>
            <person name="Bruns T."/>
            <person name="Baldrian P."/>
            <person name="Vilgalys R."/>
            <person name="Dunand C."/>
            <person name="Henrissat B."/>
            <person name="Grigoriev I.V."/>
            <person name="Hibbett D."/>
            <person name="Nagy L.G."/>
            <person name="Martin F.M."/>
        </authorList>
    </citation>
    <scope>NUCLEOTIDE SEQUENCE</scope>
    <source>
        <strain evidence="1">UP504</strain>
    </source>
</reference>
<gene>
    <name evidence="1" type="ORF">BS47DRAFT_688448</name>
</gene>
<keyword evidence="2" id="KW-1185">Reference proteome</keyword>
<proteinExistence type="predicted"/>
<evidence type="ECO:0000313" key="1">
    <source>
        <dbReference type="EMBL" id="KAF9504332.1"/>
    </source>
</evidence>
<dbReference type="AlphaFoldDB" id="A0A9P6AEX8"/>
<accession>A0A9P6AEX8</accession>